<gene>
    <name evidence="2" type="ORF">Zmor_008195</name>
</gene>
<keyword evidence="1" id="KW-0812">Transmembrane</keyword>
<feature type="transmembrane region" description="Helical" evidence="1">
    <location>
        <begin position="46"/>
        <end position="69"/>
    </location>
</feature>
<evidence type="ECO:0000256" key="1">
    <source>
        <dbReference type="SAM" id="Phobius"/>
    </source>
</evidence>
<feature type="transmembrane region" description="Helical" evidence="1">
    <location>
        <begin position="143"/>
        <end position="161"/>
    </location>
</feature>
<dbReference type="AlphaFoldDB" id="A0AA38IU72"/>
<dbReference type="Proteomes" id="UP001168821">
    <property type="component" value="Unassembled WGS sequence"/>
</dbReference>
<proteinExistence type="predicted"/>
<protein>
    <submittedName>
        <fullName evidence="2">Uncharacterized protein</fullName>
    </submittedName>
</protein>
<comment type="caution">
    <text evidence="2">The sequence shown here is derived from an EMBL/GenBank/DDBJ whole genome shotgun (WGS) entry which is preliminary data.</text>
</comment>
<evidence type="ECO:0000313" key="3">
    <source>
        <dbReference type="Proteomes" id="UP001168821"/>
    </source>
</evidence>
<accession>A0AA38IU72</accession>
<name>A0AA38IU72_9CUCU</name>
<feature type="transmembrane region" description="Helical" evidence="1">
    <location>
        <begin position="232"/>
        <end position="261"/>
    </location>
</feature>
<feature type="transmembrane region" description="Helical" evidence="1">
    <location>
        <begin position="267"/>
        <end position="290"/>
    </location>
</feature>
<reference evidence="2" key="1">
    <citation type="journal article" date="2023" name="G3 (Bethesda)">
        <title>Whole genome assemblies of Zophobas morio and Tenebrio molitor.</title>
        <authorList>
            <person name="Kaur S."/>
            <person name="Stinson S.A."/>
            <person name="diCenzo G.C."/>
        </authorList>
    </citation>
    <scope>NUCLEOTIDE SEQUENCE</scope>
    <source>
        <strain evidence="2">QUZm001</strain>
    </source>
</reference>
<evidence type="ECO:0000313" key="2">
    <source>
        <dbReference type="EMBL" id="KAJ3663988.1"/>
    </source>
</evidence>
<organism evidence="2 3">
    <name type="scientific">Zophobas morio</name>
    <dbReference type="NCBI Taxonomy" id="2755281"/>
    <lineage>
        <taxon>Eukaryota</taxon>
        <taxon>Metazoa</taxon>
        <taxon>Ecdysozoa</taxon>
        <taxon>Arthropoda</taxon>
        <taxon>Hexapoda</taxon>
        <taxon>Insecta</taxon>
        <taxon>Pterygota</taxon>
        <taxon>Neoptera</taxon>
        <taxon>Endopterygota</taxon>
        <taxon>Coleoptera</taxon>
        <taxon>Polyphaga</taxon>
        <taxon>Cucujiformia</taxon>
        <taxon>Tenebrionidae</taxon>
        <taxon>Zophobas</taxon>
    </lineage>
</organism>
<keyword evidence="1" id="KW-0472">Membrane</keyword>
<keyword evidence="3" id="KW-1185">Reference proteome</keyword>
<sequence length="336" mass="38262">MAASDCFVCATRSRFSPYDFCSPIRFFCQHSKNSVVSKATIKLSKFGLVVSSTGLLCSLFPIVTILLLLPNLCVDEKSTCFVLIGDFVFLLGGFTLGFVTITGCQLICREAQGLSTLIENRLFYGIDSIINEKKTRNFILRRTWGTVSLHVWIVLPIVYLSTHSYDNLQWNATRKIAMVISVVFQCYNTVNFYTKVIIIGCILQAVKTNMSKVDSYPRYVRFVVALNSNLKLVTVIFIVMNFTWIMSTIVFLICNITAIFYHEDFNLFSVMILQTKSLGAAISLIMLYYIHDINLKEKVSNLTDAWQFLYLISSALHSRSSVFVPISTHRIYRIDY</sequence>
<dbReference type="EMBL" id="JALNTZ010000002">
    <property type="protein sequence ID" value="KAJ3663988.1"/>
    <property type="molecule type" value="Genomic_DNA"/>
</dbReference>
<feature type="transmembrane region" description="Helical" evidence="1">
    <location>
        <begin position="81"/>
        <end position="108"/>
    </location>
</feature>
<keyword evidence="1" id="KW-1133">Transmembrane helix</keyword>